<accession>A0ABU9BXC3</accession>
<organism evidence="1 2">
    <name type="scientific">Ideonella lacteola</name>
    <dbReference type="NCBI Taxonomy" id="2984193"/>
    <lineage>
        <taxon>Bacteria</taxon>
        <taxon>Pseudomonadati</taxon>
        <taxon>Pseudomonadota</taxon>
        <taxon>Betaproteobacteria</taxon>
        <taxon>Burkholderiales</taxon>
        <taxon>Sphaerotilaceae</taxon>
        <taxon>Ideonella</taxon>
    </lineage>
</organism>
<dbReference type="EMBL" id="JBBUTG010000032">
    <property type="protein sequence ID" value="MEK8034631.1"/>
    <property type="molecule type" value="Genomic_DNA"/>
</dbReference>
<name>A0ABU9BXC3_9BURK</name>
<evidence type="ECO:0000313" key="2">
    <source>
        <dbReference type="Proteomes" id="UP001371218"/>
    </source>
</evidence>
<reference evidence="1 2" key="1">
    <citation type="submission" date="2024-04" db="EMBL/GenBank/DDBJ databases">
        <title>Novel species of the genus Ideonella isolated from streams.</title>
        <authorList>
            <person name="Lu H."/>
        </authorList>
    </citation>
    <scope>NUCLEOTIDE SEQUENCE [LARGE SCALE GENOMIC DNA]</scope>
    <source>
        <strain evidence="1 2">DXS29W</strain>
    </source>
</reference>
<gene>
    <name evidence="1" type="ORF">AACH06_27765</name>
</gene>
<protein>
    <recommendedName>
        <fullName evidence="3">Flagellar protein FlgN</fullName>
    </recommendedName>
</protein>
<sequence length="136" mass="13955">MLSSPAEQNALRQTSDLENALTAVEARLAELAEALKNRDADSTEIASTALHRALLAAVDHSTRAARNGGMPPALRRRLAMAGGQVAALREAIARASASLDKSIEILLPEAGAAKAATGYGAQGNPWRAASSGVAEA</sequence>
<dbReference type="Proteomes" id="UP001371218">
    <property type="component" value="Unassembled WGS sequence"/>
</dbReference>
<proteinExistence type="predicted"/>
<evidence type="ECO:0008006" key="3">
    <source>
        <dbReference type="Google" id="ProtNLM"/>
    </source>
</evidence>
<keyword evidence="2" id="KW-1185">Reference proteome</keyword>
<dbReference type="RefSeq" id="WP_341429059.1">
    <property type="nucleotide sequence ID" value="NZ_JBBUTG010000032.1"/>
</dbReference>
<evidence type="ECO:0000313" key="1">
    <source>
        <dbReference type="EMBL" id="MEK8034631.1"/>
    </source>
</evidence>
<comment type="caution">
    <text evidence="1">The sequence shown here is derived from an EMBL/GenBank/DDBJ whole genome shotgun (WGS) entry which is preliminary data.</text>
</comment>